<protein>
    <submittedName>
        <fullName evidence="2">GIY-YIG nuclease family protein</fullName>
    </submittedName>
</protein>
<organism evidence="2 3">
    <name type="scientific">Marinomonas hwangdonensis</name>
    <dbReference type="NCBI Taxonomy" id="1053647"/>
    <lineage>
        <taxon>Bacteria</taxon>
        <taxon>Pseudomonadati</taxon>
        <taxon>Pseudomonadota</taxon>
        <taxon>Gammaproteobacteria</taxon>
        <taxon>Oceanospirillales</taxon>
        <taxon>Oceanospirillaceae</taxon>
        <taxon>Marinomonas</taxon>
    </lineage>
</organism>
<dbReference type="SUPFAM" id="SSF82771">
    <property type="entry name" value="GIY-YIG endonuclease"/>
    <property type="match status" value="1"/>
</dbReference>
<dbReference type="PROSITE" id="PS50164">
    <property type="entry name" value="GIY_YIG"/>
    <property type="match status" value="1"/>
</dbReference>
<dbReference type="CDD" id="cd00719">
    <property type="entry name" value="GIY-YIG_SF"/>
    <property type="match status" value="1"/>
</dbReference>
<dbReference type="InterPro" id="IPR035901">
    <property type="entry name" value="GIY-YIG_endonuc_sf"/>
</dbReference>
<comment type="caution">
    <text evidence="2">The sequence shown here is derived from an EMBL/GenBank/DDBJ whole genome shotgun (WGS) entry which is preliminary data.</text>
</comment>
<dbReference type="Proteomes" id="UP000280507">
    <property type="component" value="Unassembled WGS sequence"/>
</dbReference>
<keyword evidence="3" id="KW-1185">Reference proteome</keyword>
<name>A0A3M8Q3W9_9GAMM</name>
<dbReference type="Gene3D" id="3.40.1440.10">
    <property type="entry name" value="GIY-YIG endonuclease"/>
    <property type="match status" value="1"/>
</dbReference>
<dbReference type="OrthoDB" id="9152702at2"/>
<accession>A0A3M8Q3W9</accession>
<reference evidence="2 3" key="1">
    <citation type="journal article" date="2012" name="Int. J. Syst. Evol. Microbiol.">
        <title>Marinomonas hwangdonensis sp. nov., isolated from seawater.</title>
        <authorList>
            <person name="Jung Y.T."/>
            <person name="Oh T.K."/>
            <person name="Yoon J.H."/>
        </authorList>
    </citation>
    <scope>NUCLEOTIDE SEQUENCE [LARGE SCALE GENOMIC DNA]</scope>
    <source>
        <strain evidence="2 3">HDW-15</strain>
    </source>
</reference>
<evidence type="ECO:0000313" key="3">
    <source>
        <dbReference type="Proteomes" id="UP000280507"/>
    </source>
</evidence>
<evidence type="ECO:0000313" key="2">
    <source>
        <dbReference type="EMBL" id="RNF49640.1"/>
    </source>
</evidence>
<dbReference type="EMBL" id="RIZG01000007">
    <property type="protein sequence ID" value="RNF49640.1"/>
    <property type="molecule type" value="Genomic_DNA"/>
</dbReference>
<evidence type="ECO:0000259" key="1">
    <source>
        <dbReference type="PROSITE" id="PS50164"/>
    </source>
</evidence>
<feature type="domain" description="GIY-YIG" evidence="1">
    <location>
        <begin position="16"/>
        <end position="114"/>
    </location>
</feature>
<dbReference type="RefSeq" id="WP_123096163.1">
    <property type="nucleotide sequence ID" value="NZ_RIZG01000007.1"/>
</dbReference>
<sequence length="200" mass="23363">MDIKAVRKEMLSELTDQVGVYALCDLDKNPIYIGQSTDGIRTRVNRHLTSARSDVIANRQLDIWEIYEVWAWPVGEKLPKATPKAEKDRQKQKITSLENYLISYYNSISPLVNGKLPVSTEITPEVPVKQTVPIMHEEERLQRLEPSRRLPRQMEHLTNLFSHILEVKNNPEQRRMLRVHFNRTDKYYKGFMADSGEDEV</sequence>
<gene>
    <name evidence="2" type="ORF">EBI00_11935</name>
</gene>
<dbReference type="InterPro" id="IPR000305">
    <property type="entry name" value="GIY-YIG_endonuc"/>
</dbReference>
<dbReference type="AlphaFoldDB" id="A0A3M8Q3W9"/>
<dbReference type="Pfam" id="PF01541">
    <property type="entry name" value="GIY-YIG"/>
    <property type="match status" value="1"/>
</dbReference>
<proteinExistence type="predicted"/>